<evidence type="ECO:0000313" key="1">
    <source>
        <dbReference type="EMBL" id="KAF8712041.1"/>
    </source>
</evidence>
<gene>
    <name evidence="1" type="ORF">HU200_028873</name>
</gene>
<name>A0A835ETH2_9POAL</name>
<accession>A0A835ETH2</accession>
<proteinExistence type="predicted"/>
<reference evidence="1" key="1">
    <citation type="submission" date="2020-07" db="EMBL/GenBank/DDBJ databases">
        <title>Genome sequence and genetic diversity analysis of an under-domesticated orphan crop, white fonio (Digitaria exilis).</title>
        <authorList>
            <person name="Bennetzen J.L."/>
            <person name="Chen S."/>
            <person name="Ma X."/>
            <person name="Wang X."/>
            <person name="Yssel A.E.J."/>
            <person name="Chaluvadi S.R."/>
            <person name="Johnson M."/>
            <person name="Gangashetty P."/>
            <person name="Hamidou F."/>
            <person name="Sanogo M.D."/>
            <person name="Zwaenepoel A."/>
            <person name="Wallace J."/>
            <person name="Van De Peer Y."/>
            <person name="Van Deynze A."/>
        </authorList>
    </citation>
    <scope>NUCLEOTIDE SEQUENCE</scope>
    <source>
        <tissue evidence="1">Leaves</tissue>
    </source>
</reference>
<dbReference type="Proteomes" id="UP000636709">
    <property type="component" value="Unassembled WGS sequence"/>
</dbReference>
<keyword evidence="2" id="KW-1185">Reference proteome</keyword>
<dbReference type="EMBL" id="JACEFO010001746">
    <property type="protein sequence ID" value="KAF8712041.1"/>
    <property type="molecule type" value="Genomic_DNA"/>
</dbReference>
<organism evidence="1 2">
    <name type="scientific">Digitaria exilis</name>
    <dbReference type="NCBI Taxonomy" id="1010633"/>
    <lineage>
        <taxon>Eukaryota</taxon>
        <taxon>Viridiplantae</taxon>
        <taxon>Streptophyta</taxon>
        <taxon>Embryophyta</taxon>
        <taxon>Tracheophyta</taxon>
        <taxon>Spermatophyta</taxon>
        <taxon>Magnoliopsida</taxon>
        <taxon>Liliopsida</taxon>
        <taxon>Poales</taxon>
        <taxon>Poaceae</taxon>
        <taxon>PACMAD clade</taxon>
        <taxon>Panicoideae</taxon>
        <taxon>Panicodae</taxon>
        <taxon>Paniceae</taxon>
        <taxon>Anthephorinae</taxon>
        <taxon>Digitaria</taxon>
    </lineage>
</organism>
<sequence>MAGAAPVYWRVLRVVQKHIDGEASKQHSRDFITAEFRALVGTEAGCQVEAAARRGLRLPPHQRPSPQGRGLFLILFMLLER</sequence>
<comment type="caution">
    <text evidence="1">The sequence shown here is derived from an EMBL/GenBank/DDBJ whole genome shotgun (WGS) entry which is preliminary data.</text>
</comment>
<dbReference type="OrthoDB" id="549775at2759"/>
<evidence type="ECO:0000313" key="2">
    <source>
        <dbReference type="Proteomes" id="UP000636709"/>
    </source>
</evidence>
<dbReference type="AlphaFoldDB" id="A0A835ETH2"/>
<protein>
    <submittedName>
        <fullName evidence="1">Uncharacterized protein</fullName>
    </submittedName>
</protein>